<dbReference type="Pfam" id="PF22150">
    <property type="entry name" value="Tt1218-like"/>
    <property type="match status" value="1"/>
</dbReference>
<evidence type="ECO:0000256" key="1">
    <source>
        <dbReference type="SAM" id="Phobius"/>
    </source>
</evidence>
<name>A0ABS5Z890_9GAMM</name>
<keyword evidence="1" id="KW-0812">Transmembrane</keyword>
<sequence>MKMKNRGISLIEVLITILVIGIGLLGLAGLQSVSMKNTYQASQRSQAMWLAQEIAERMRANPAGKEKGYYLTEGSTSKFAARTPNNSTKCGTKPTKICSAYSDSGDKFATADAASDCTTEEMATFDAWEIMCGQSYGNAVKSSVIDTLPELSAEITCSDGDTGDGADKPCSAGSDIDIELSWSSTERLGADADTPVKDKSTVTLKVRI</sequence>
<feature type="transmembrane region" description="Helical" evidence="1">
    <location>
        <begin position="7"/>
        <end position="30"/>
    </location>
</feature>
<dbReference type="PROSITE" id="PS00409">
    <property type="entry name" value="PROKAR_NTER_METHYL"/>
    <property type="match status" value="1"/>
</dbReference>
<dbReference type="NCBIfam" id="TIGR02532">
    <property type="entry name" value="IV_pilin_GFxxxE"/>
    <property type="match status" value="1"/>
</dbReference>
<dbReference type="Proteomes" id="UP000690515">
    <property type="component" value="Unassembled WGS sequence"/>
</dbReference>
<comment type="caution">
    <text evidence="3">The sequence shown here is derived from an EMBL/GenBank/DDBJ whole genome shotgun (WGS) entry which is preliminary data.</text>
</comment>
<keyword evidence="1" id="KW-1133">Transmembrane helix</keyword>
<dbReference type="RefSeq" id="WP_215818309.1">
    <property type="nucleotide sequence ID" value="NZ_JAGSOY010000005.1"/>
</dbReference>
<feature type="domain" description="Type IV pilin Tt1218-like" evidence="2">
    <location>
        <begin position="30"/>
        <end position="128"/>
    </location>
</feature>
<evidence type="ECO:0000313" key="4">
    <source>
        <dbReference type="Proteomes" id="UP000690515"/>
    </source>
</evidence>
<evidence type="ECO:0000259" key="2">
    <source>
        <dbReference type="Pfam" id="PF22150"/>
    </source>
</evidence>
<dbReference type="Pfam" id="PF07963">
    <property type="entry name" value="N_methyl"/>
    <property type="match status" value="1"/>
</dbReference>
<gene>
    <name evidence="3" type="primary">pilV</name>
    <name evidence="3" type="ORF">KCG35_03635</name>
</gene>
<proteinExistence type="predicted"/>
<reference evidence="3 4" key="1">
    <citation type="submission" date="2021-04" db="EMBL/GenBank/DDBJ databases">
        <authorList>
            <person name="Pira H."/>
            <person name="Risdian C."/>
            <person name="Wink J."/>
        </authorList>
    </citation>
    <scope>NUCLEOTIDE SEQUENCE [LARGE SCALE GENOMIC DNA]</scope>
    <source>
        <strain evidence="3 4">WH53</strain>
    </source>
</reference>
<dbReference type="Gene3D" id="3.30.700.10">
    <property type="entry name" value="Glycoprotein, Type 4 Pilin"/>
    <property type="match status" value="1"/>
</dbReference>
<dbReference type="EMBL" id="JAGSOY010000005">
    <property type="protein sequence ID" value="MBU2710143.1"/>
    <property type="molecule type" value="Genomic_DNA"/>
</dbReference>
<dbReference type="InterPro" id="IPR013362">
    <property type="entry name" value="Pilus_4_PilV"/>
</dbReference>
<dbReference type="InterPro" id="IPR054402">
    <property type="entry name" value="Tt1218-like_dom"/>
</dbReference>
<protein>
    <submittedName>
        <fullName evidence="3">Type IV pilus modification protein PilV</fullName>
    </submittedName>
</protein>
<keyword evidence="1" id="KW-0472">Membrane</keyword>
<keyword evidence="4" id="KW-1185">Reference proteome</keyword>
<evidence type="ECO:0000313" key="3">
    <source>
        <dbReference type="EMBL" id="MBU2710143.1"/>
    </source>
</evidence>
<dbReference type="NCBIfam" id="TIGR02523">
    <property type="entry name" value="type_IV_pilV"/>
    <property type="match status" value="1"/>
</dbReference>
<accession>A0ABS5Z890</accession>
<dbReference type="InterPro" id="IPR012902">
    <property type="entry name" value="N_methyl_site"/>
</dbReference>
<organism evidence="3 4">
    <name type="scientific">Zooshikella harenae</name>
    <dbReference type="NCBI Taxonomy" id="2827238"/>
    <lineage>
        <taxon>Bacteria</taxon>
        <taxon>Pseudomonadati</taxon>
        <taxon>Pseudomonadota</taxon>
        <taxon>Gammaproteobacteria</taxon>
        <taxon>Oceanospirillales</taxon>
        <taxon>Zooshikellaceae</taxon>
        <taxon>Zooshikella</taxon>
    </lineage>
</organism>